<reference evidence="2" key="1">
    <citation type="journal article" date="2013" name="Genome Announc.">
        <title>Draft genome sequence of the ascomycete Phaeoacremonium aleophilum strain UCR-PA7, a causal agent of the esca disease complex in grapevines.</title>
        <authorList>
            <person name="Blanco-Ulate B."/>
            <person name="Rolshausen P."/>
            <person name="Cantu D."/>
        </authorList>
    </citation>
    <scope>NUCLEOTIDE SEQUENCE [LARGE SCALE GENOMIC DNA]</scope>
    <source>
        <strain evidence="2">UCR-PA7</strain>
    </source>
</reference>
<dbReference type="EMBL" id="KB932812">
    <property type="protein sequence ID" value="EOO03916.1"/>
    <property type="molecule type" value="Genomic_DNA"/>
</dbReference>
<name>R8BX07_PHAM7</name>
<protein>
    <submittedName>
        <fullName evidence="1">Putative c6 zinc finger domain containing protein</fullName>
    </submittedName>
</protein>
<accession>R8BX07</accession>
<dbReference type="Proteomes" id="UP000014074">
    <property type="component" value="Unassembled WGS sequence"/>
</dbReference>
<dbReference type="KEGG" id="tmn:UCRPA7_591"/>
<evidence type="ECO:0000313" key="2">
    <source>
        <dbReference type="Proteomes" id="UP000014074"/>
    </source>
</evidence>
<sequence length="247" mass="28578">MVQRFKRELKEVKDAFPEDVRNNWTLQSKCLNLEIYIHEVGLHIPRSHFQILQAGNTNCCSWCASTARHDIVIACIRAAQACIDMFLQLPDELLRRSTLIEEARLLYAILILSIITLEQSTWNLDSKRLVEIADIGYYLSALDRRFAALVTLLPSGRERRDYFWRMRQFAASSVDWHRKYMAGLAGLAEPTDKCSVELSFMNILSKAAFHIREDDEVTDEPVIGPELLDTSWMMDQADIWPDLEMHT</sequence>
<dbReference type="OrthoDB" id="5217604at2759"/>
<proteinExistence type="predicted"/>
<evidence type="ECO:0000313" key="1">
    <source>
        <dbReference type="EMBL" id="EOO03916.1"/>
    </source>
</evidence>
<dbReference type="GeneID" id="19326513"/>
<dbReference type="eggNOG" id="ENOG502T6HN">
    <property type="taxonomic scope" value="Eukaryota"/>
</dbReference>
<keyword evidence="2" id="KW-1185">Reference proteome</keyword>
<dbReference type="HOGENOM" id="CLU_1125195_0_0_1"/>
<organism evidence="1 2">
    <name type="scientific">Phaeoacremonium minimum (strain UCR-PA7)</name>
    <name type="common">Esca disease fungus</name>
    <name type="synonym">Togninia minima</name>
    <dbReference type="NCBI Taxonomy" id="1286976"/>
    <lineage>
        <taxon>Eukaryota</taxon>
        <taxon>Fungi</taxon>
        <taxon>Dikarya</taxon>
        <taxon>Ascomycota</taxon>
        <taxon>Pezizomycotina</taxon>
        <taxon>Sordariomycetes</taxon>
        <taxon>Sordariomycetidae</taxon>
        <taxon>Togniniales</taxon>
        <taxon>Togniniaceae</taxon>
        <taxon>Phaeoacremonium</taxon>
    </lineage>
</organism>
<dbReference type="RefSeq" id="XP_007911376.1">
    <property type="nucleotide sequence ID" value="XM_007913185.1"/>
</dbReference>
<dbReference type="AlphaFoldDB" id="R8BX07"/>
<gene>
    <name evidence="1" type="ORF">UCRPA7_591</name>
</gene>